<dbReference type="AlphaFoldDB" id="A0A1C5G8G7"/>
<organism evidence="1 2">
    <name type="scientific">Micromonospora echinofusca</name>
    <dbReference type="NCBI Taxonomy" id="47858"/>
    <lineage>
        <taxon>Bacteria</taxon>
        <taxon>Bacillati</taxon>
        <taxon>Actinomycetota</taxon>
        <taxon>Actinomycetes</taxon>
        <taxon>Micromonosporales</taxon>
        <taxon>Micromonosporaceae</taxon>
        <taxon>Micromonospora</taxon>
    </lineage>
</organism>
<accession>A0A1C5G8G7</accession>
<name>A0A1C5G8G7_MICEH</name>
<reference evidence="1 2" key="1">
    <citation type="submission" date="2016-06" db="EMBL/GenBank/DDBJ databases">
        <authorList>
            <person name="Kjaerup R.B."/>
            <person name="Dalgaard T.S."/>
            <person name="Juul-Madsen H.R."/>
        </authorList>
    </citation>
    <scope>NUCLEOTIDE SEQUENCE [LARGE SCALE GENOMIC DNA]</scope>
    <source>
        <strain evidence="1 2">DSM 43913</strain>
    </source>
</reference>
<evidence type="ECO:0000313" key="1">
    <source>
        <dbReference type="EMBL" id="SCG16213.1"/>
    </source>
</evidence>
<dbReference type="Proteomes" id="UP000198251">
    <property type="component" value="Chromosome I"/>
</dbReference>
<dbReference type="GeneID" id="95802276"/>
<evidence type="ECO:0000313" key="2">
    <source>
        <dbReference type="Proteomes" id="UP000198251"/>
    </source>
</evidence>
<dbReference type="Gene3D" id="1.10.287.1060">
    <property type="entry name" value="ESAT-6-like"/>
    <property type="match status" value="1"/>
</dbReference>
<dbReference type="RefSeq" id="WP_089000137.1">
    <property type="nucleotide sequence ID" value="NZ_JBFAAC010000005.1"/>
</dbReference>
<gene>
    <name evidence="1" type="ORF">GA0070610_2471</name>
</gene>
<keyword evidence="2" id="KW-1185">Reference proteome</keyword>
<sequence>MIELHVEPELLEKASRVCDDLRDDLRRDVSDVGDETRAAVAGLPGWQTRAALEQLRWSWSDDLTKLDRYLSQVGDALQGCAMDYRYSDEANAARFDIHGR</sequence>
<proteinExistence type="predicted"/>
<dbReference type="InterPro" id="IPR036689">
    <property type="entry name" value="ESAT-6-like_sf"/>
</dbReference>
<dbReference type="SUPFAM" id="SSF140453">
    <property type="entry name" value="EsxAB dimer-like"/>
    <property type="match status" value="1"/>
</dbReference>
<dbReference type="EMBL" id="LT607733">
    <property type="protein sequence ID" value="SCG16213.1"/>
    <property type="molecule type" value="Genomic_DNA"/>
</dbReference>
<protein>
    <submittedName>
        <fullName evidence="1">Excreted virulence factor EspC, type VII ESX diderm</fullName>
    </submittedName>
</protein>